<proteinExistence type="predicted"/>
<keyword evidence="3" id="KW-1185">Reference proteome</keyword>
<keyword evidence="1" id="KW-0812">Transmembrane</keyword>
<feature type="transmembrane region" description="Helical" evidence="1">
    <location>
        <begin position="51"/>
        <end position="72"/>
    </location>
</feature>
<gene>
    <name evidence="2" type="ORF">Nepgr_032240</name>
</gene>
<evidence type="ECO:0000313" key="2">
    <source>
        <dbReference type="EMBL" id="GMH30397.1"/>
    </source>
</evidence>
<protein>
    <recommendedName>
        <fullName evidence="4">Transmembrane protein</fullName>
    </recommendedName>
</protein>
<dbReference type="AlphaFoldDB" id="A0AAD3TJ35"/>
<dbReference type="Proteomes" id="UP001279734">
    <property type="component" value="Unassembled WGS sequence"/>
</dbReference>
<keyword evidence="1" id="KW-1133">Transmembrane helix</keyword>
<dbReference type="EMBL" id="BSYO01000038">
    <property type="protein sequence ID" value="GMH30397.1"/>
    <property type="molecule type" value="Genomic_DNA"/>
</dbReference>
<evidence type="ECO:0000256" key="1">
    <source>
        <dbReference type="SAM" id="Phobius"/>
    </source>
</evidence>
<evidence type="ECO:0000313" key="3">
    <source>
        <dbReference type="Proteomes" id="UP001279734"/>
    </source>
</evidence>
<evidence type="ECO:0008006" key="4">
    <source>
        <dbReference type="Google" id="ProtNLM"/>
    </source>
</evidence>
<comment type="caution">
    <text evidence="2">The sequence shown here is derived from an EMBL/GenBank/DDBJ whole genome shotgun (WGS) entry which is preliminary data.</text>
</comment>
<feature type="transmembrane region" description="Helical" evidence="1">
    <location>
        <begin position="92"/>
        <end position="111"/>
    </location>
</feature>
<organism evidence="2 3">
    <name type="scientific">Nepenthes gracilis</name>
    <name type="common">Slender pitcher plant</name>
    <dbReference type="NCBI Taxonomy" id="150966"/>
    <lineage>
        <taxon>Eukaryota</taxon>
        <taxon>Viridiplantae</taxon>
        <taxon>Streptophyta</taxon>
        <taxon>Embryophyta</taxon>
        <taxon>Tracheophyta</taxon>
        <taxon>Spermatophyta</taxon>
        <taxon>Magnoliopsida</taxon>
        <taxon>eudicotyledons</taxon>
        <taxon>Gunneridae</taxon>
        <taxon>Pentapetalae</taxon>
        <taxon>Caryophyllales</taxon>
        <taxon>Nepenthaceae</taxon>
        <taxon>Nepenthes</taxon>
    </lineage>
</organism>
<accession>A0AAD3TJ35</accession>
<reference evidence="2" key="1">
    <citation type="submission" date="2023-05" db="EMBL/GenBank/DDBJ databases">
        <title>Nepenthes gracilis genome sequencing.</title>
        <authorList>
            <person name="Fukushima K."/>
        </authorList>
    </citation>
    <scope>NUCLEOTIDE SEQUENCE</scope>
    <source>
        <strain evidence="2">SING2019-196</strain>
    </source>
</reference>
<feature type="transmembrane region" description="Helical" evidence="1">
    <location>
        <begin position="6"/>
        <end position="30"/>
    </location>
</feature>
<keyword evidence="1" id="KW-0472">Membrane</keyword>
<name>A0AAD3TJ35_NEPGR</name>
<sequence length="113" mass="12901">MKEELWQLTVFSLWELLLVDCGLNVTALLLRSWFPFLDEDFCWSGFGNGKLSLLLTVSSLLLVFSSVGWWQSGSCCNRQIWLFSDMLCLLKIRRLVLLDVAIQIMALVAVAEL</sequence>